<dbReference type="AlphaFoldDB" id="A0A4S4NQM1"/>
<feature type="transmembrane region" description="Helical" evidence="1">
    <location>
        <begin position="290"/>
        <end position="308"/>
    </location>
</feature>
<dbReference type="PANTHER" id="PTHR43646">
    <property type="entry name" value="GLYCOSYLTRANSFERASE"/>
    <property type="match status" value="1"/>
</dbReference>
<keyword evidence="3" id="KW-0808">Transferase</keyword>
<keyword evidence="1" id="KW-0472">Membrane</keyword>
<keyword evidence="1" id="KW-0812">Transmembrane</keyword>
<dbReference type="SUPFAM" id="SSF53448">
    <property type="entry name" value="Nucleotide-diphospho-sugar transferases"/>
    <property type="match status" value="1"/>
</dbReference>
<name>A0A4S4NQM1_9BACT</name>
<dbReference type="EMBL" id="SRSF01000002">
    <property type="protein sequence ID" value="THH40638.1"/>
    <property type="molecule type" value="Genomic_DNA"/>
</dbReference>
<dbReference type="InterPro" id="IPR029044">
    <property type="entry name" value="Nucleotide-diphossugar_trans"/>
</dbReference>
<comment type="caution">
    <text evidence="3">The sequence shown here is derived from an EMBL/GenBank/DDBJ whole genome shotgun (WGS) entry which is preliminary data.</text>
</comment>
<dbReference type="GO" id="GO:0016740">
    <property type="term" value="F:transferase activity"/>
    <property type="evidence" value="ECO:0007669"/>
    <property type="project" value="UniProtKB-KW"/>
</dbReference>
<dbReference type="OrthoDB" id="9805625at2"/>
<proteinExistence type="predicted"/>
<dbReference type="Proteomes" id="UP000308528">
    <property type="component" value="Unassembled WGS sequence"/>
</dbReference>
<keyword evidence="1" id="KW-1133">Transmembrane helix</keyword>
<dbReference type="RefSeq" id="WP_136458092.1">
    <property type="nucleotide sequence ID" value="NZ_SRSF01000002.1"/>
</dbReference>
<reference evidence="3 4" key="1">
    <citation type="submission" date="2019-04" db="EMBL/GenBank/DDBJ databases">
        <title>Lewinella litorea sp. nov., isolated from a marine sand.</title>
        <authorList>
            <person name="Yoon J.-H."/>
        </authorList>
    </citation>
    <scope>NUCLEOTIDE SEQUENCE [LARGE SCALE GENOMIC DNA]</scope>
    <source>
        <strain evidence="3 4">HSMS-39</strain>
    </source>
</reference>
<dbReference type="Pfam" id="PF00535">
    <property type="entry name" value="Glycos_transf_2"/>
    <property type="match status" value="1"/>
</dbReference>
<gene>
    <name evidence="3" type="ORF">E4021_07870</name>
</gene>
<feature type="domain" description="Glycosyltransferase 2-like" evidence="2">
    <location>
        <begin position="47"/>
        <end position="170"/>
    </location>
</feature>
<organism evidence="3 4">
    <name type="scientific">Neolewinella litorea</name>
    <dbReference type="NCBI Taxonomy" id="2562452"/>
    <lineage>
        <taxon>Bacteria</taxon>
        <taxon>Pseudomonadati</taxon>
        <taxon>Bacteroidota</taxon>
        <taxon>Saprospiria</taxon>
        <taxon>Saprospirales</taxon>
        <taxon>Lewinellaceae</taxon>
        <taxon>Neolewinella</taxon>
    </lineage>
</organism>
<evidence type="ECO:0000256" key="1">
    <source>
        <dbReference type="SAM" id="Phobius"/>
    </source>
</evidence>
<accession>A0A4S4NQM1</accession>
<dbReference type="PANTHER" id="PTHR43646:SF3">
    <property type="entry name" value="SLR1566 PROTEIN"/>
    <property type="match status" value="1"/>
</dbReference>
<feature type="transmembrane region" description="Helical" evidence="1">
    <location>
        <begin position="352"/>
        <end position="373"/>
    </location>
</feature>
<dbReference type="Gene3D" id="3.90.550.10">
    <property type="entry name" value="Spore Coat Polysaccharide Biosynthesis Protein SpsA, Chain A"/>
    <property type="match status" value="1"/>
</dbReference>
<evidence type="ECO:0000313" key="4">
    <source>
        <dbReference type="Proteomes" id="UP000308528"/>
    </source>
</evidence>
<keyword evidence="4" id="KW-1185">Reference proteome</keyword>
<evidence type="ECO:0000313" key="3">
    <source>
        <dbReference type="EMBL" id="THH40638.1"/>
    </source>
</evidence>
<protein>
    <submittedName>
        <fullName evidence="3">Glycosyltransferase</fullName>
    </submittedName>
</protein>
<evidence type="ECO:0000259" key="2">
    <source>
        <dbReference type="Pfam" id="PF00535"/>
    </source>
</evidence>
<sequence length="379" mass="41241">MFGWLAAGPPLLSLLYLLWQRRNLRFWHQAHRPATRPLHRPLPTLAVVVPFRNEAPHLPGLVTDLLAQDYPADRYEIILVDDHSEDGGAAGAVPTNTNIRVLRLRDHPPAPDTRAYKKAALQLGIAHARSEVIVTTDADCRCPPTWLSTLADEFVGGADVVLGPVFVTPARNFCEGFQALDLAAYQLFTAATVAAGTPALANGANFAFRRAAFTAVNGYAGVDHLPSGDDVLLLHKFVADGRFTVAVSAQARGLVDTRPVGGWRALWDQRLRWAGKAGHYGSEALKQAQVLAYLTSLGVLLGLLFGFWDWRFALGGLLAWAIKAGIDLRLLRAVCRHYGHPGLLRWYAAAQLLYPFYLVGVGSAALLGLRAGWKGRPPA</sequence>
<dbReference type="InterPro" id="IPR001173">
    <property type="entry name" value="Glyco_trans_2-like"/>
</dbReference>